<name>A0A7J6K3T3_TOXGO</name>
<dbReference type="AlphaFoldDB" id="A0A7J6K3T3"/>
<organism evidence="1 2">
    <name type="scientific">Toxoplasma gondii</name>
    <dbReference type="NCBI Taxonomy" id="5811"/>
    <lineage>
        <taxon>Eukaryota</taxon>
        <taxon>Sar</taxon>
        <taxon>Alveolata</taxon>
        <taxon>Apicomplexa</taxon>
        <taxon>Conoidasida</taxon>
        <taxon>Coccidia</taxon>
        <taxon>Eucoccidiorida</taxon>
        <taxon>Eimeriorina</taxon>
        <taxon>Sarcocystidae</taxon>
        <taxon>Toxoplasma</taxon>
    </lineage>
</organism>
<comment type="caution">
    <text evidence="1">The sequence shown here is derived from an EMBL/GenBank/DDBJ whole genome shotgun (WGS) entry which is preliminary data.</text>
</comment>
<accession>A0A7J6K3T3</accession>
<evidence type="ECO:0000313" key="1">
    <source>
        <dbReference type="EMBL" id="KAF4641146.1"/>
    </source>
</evidence>
<proteinExistence type="predicted"/>
<reference evidence="1 2" key="1">
    <citation type="submission" date="2020-03" db="EMBL/GenBank/DDBJ databases">
        <title>Genome sequence of Toxoplasma gondii RH-88 strain.</title>
        <authorList>
            <person name="Lorenzi H.A."/>
            <person name="Venepally P."/>
            <person name="Rozenberg A."/>
            <person name="Sibley D."/>
        </authorList>
    </citation>
    <scope>NUCLEOTIDE SEQUENCE [LARGE SCALE GENOMIC DNA]</scope>
    <source>
        <strain evidence="1 2">RH-88</strain>
    </source>
</reference>
<gene>
    <name evidence="1" type="ORF">TGRH88_069560</name>
</gene>
<sequence length="143" mass="16202">MRFVLLGQCEFESFLFCPSSSRGVLHLQNSSTGLHTWIRSSLLFFLRLRGTPSAGGRDNEFRLPSFSTHSQSPVSLHFFTPFCREPFLSLSSPFWASSSRPSFCHRSSASREPFTCRLSSSPFPPDSFFFFFSSPFSLLLPPL</sequence>
<evidence type="ECO:0000313" key="2">
    <source>
        <dbReference type="Proteomes" id="UP000557509"/>
    </source>
</evidence>
<dbReference type="EMBL" id="JAAUHK010000194">
    <property type="protein sequence ID" value="KAF4641146.1"/>
    <property type="molecule type" value="Genomic_DNA"/>
</dbReference>
<dbReference type="Proteomes" id="UP000557509">
    <property type="component" value="Unassembled WGS sequence"/>
</dbReference>
<keyword evidence="2" id="KW-1185">Reference proteome</keyword>
<protein>
    <submittedName>
        <fullName evidence="1">Uncharacterized protein</fullName>
    </submittedName>
</protein>